<name>A0A2M8S1B3_9PAST</name>
<sequence length="672" mass="77559">MKLNQIDHGFQIIQNEQVLLTHTSFNPAFFVGIGNEKIDIYRGNFSIEDSVVERIPLKYSKVIDNEIHLAYDAMTSTQLIIRLDSLSPQDSQLFIEQQNPQLNRFWIRLAAQQEDKVWGCGEQMSYFNLRGRHFPLWTSEPGVGRDKTTEITFLSDKHNKAGGDYYHTNYPQPTFISSQYYACHVNSTSYADFDFRHPDYHELQIWEIPKSLEIYTALSFLELIEKLSLRFGRQPKLPEWIYNGVILGLKGGEENSFSRMEHAIAQGVSVAGIWCEDWAGIRQTSFGKRLFWDWKWSKKRYPNLDNKIKSLRERNIRFLAYVSPYLCEDGELYPIAKAKNLFAVNKQGEVALVDFGEFNCGVLDFTNPETREWVKKEIIQKNMLDLGVSGWMADFGEYLPTNDLYLHNGIDAKLMHNAWPPLWASVNAEAIAEKGLTGEIMFFMRAGFTGTQKYCPMLWAGDQCVDFSRHDGLNTVICGALSSGLLGNAYHHSDIGGYTSLFGNRRTKEVFERWVDMATFTPMMRTHEGNRPDENFQFDQDVSTIAHLARMTRIYRHLTPYLKHLVNEASEKGYPVQRPLFVHFEQDKNTYDIQDQYMYGADLLVSPVHKQGVTEWTVYLPAQETWINVWNQQEIQGGQYITVPAPIGQPPLFYRKNSQWAELFTAIPSISS</sequence>
<dbReference type="InterPro" id="IPR011013">
    <property type="entry name" value="Gal_mutarotase_sf_dom"/>
</dbReference>
<comment type="caution">
    <text evidence="5">The sequence shown here is derived from an EMBL/GenBank/DDBJ whole genome shotgun (WGS) entry which is preliminary data.</text>
</comment>
<dbReference type="GO" id="GO:0005975">
    <property type="term" value="P:carbohydrate metabolic process"/>
    <property type="evidence" value="ECO:0007669"/>
    <property type="project" value="InterPro"/>
</dbReference>
<evidence type="ECO:0000259" key="3">
    <source>
        <dbReference type="Pfam" id="PF01055"/>
    </source>
</evidence>
<proteinExistence type="inferred from homology"/>
<dbReference type="InterPro" id="IPR044112">
    <property type="entry name" value="YihQ_TIM-like"/>
</dbReference>
<dbReference type="SUPFAM" id="SSF51011">
    <property type="entry name" value="Glycosyl hydrolase domain"/>
    <property type="match status" value="1"/>
</dbReference>
<protein>
    <submittedName>
        <fullName evidence="5">Alpha-glucosidase</fullName>
    </submittedName>
</protein>
<dbReference type="InterPro" id="IPR052990">
    <property type="entry name" value="Sulfoquinovosidase_GH31"/>
</dbReference>
<dbReference type="InterPro" id="IPR000322">
    <property type="entry name" value="Glyco_hydro_31_TIM"/>
</dbReference>
<dbReference type="CDD" id="cd06594">
    <property type="entry name" value="GH31_glucosidase_YihQ"/>
    <property type="match status" value="1"/>
</dbReference>
<gene>
    <name evidence="5" type="ORF">CVP05_08635</name>
</gene>
<dbReference type="SUPFAM" id="SSF51445">
    <property type="entry name" value="(Trans)glycosidases"/>
    <property type="match status" value="1"/>
</dbReference>
<dbReference type="NCBIfam" id="NF007746">
    <property type="entry name" value="PRK10426.1"/>
    <property type="match status" value="1"/>
</dbReference>
<dbReference type="Pfam" id="PF01055">
    <property type="entry name" value="Glyco_hydro_31_2nd"/>
    <property type="match status" value="1"/>
</dbReference>
<evidence type="ECO:0000256" key="2">
    <source>
        <dbReference type="RuleBase" id="RU361185"/>
    </source>
</evidence>
<dbReference type="AlphaFoldDB" id="A0A2M8S1B3"/>
<feature type="domain" description="Glycosyl hydrolase family 31 C-terminal" evidence="4">
    <location>
        <begin position="573"/>
        <end position="658"/>
    </location>
</feature>
<evidence type="ECO:0000313" key="6">
    <source>
        <dbReference type="Proteomes" id="UP000229329"/>
    </source>
</evidence>
<dbReference type="InterPro" id="IPR013780">
    <property type="entry name" value="Glyco_hydro_b"/>
</dbReference>
<keyword evidence="2" id="KW-0378">Hydrolase</keyword>
<keyword evidence="2" id="KW-0326">Glycosidase</keyword>
<dbReference type="InterPro" id="IPR048395">
    <property type="entry name" value="Glyco_hydro_31_C"/>
</dbReference>
<dbReference type="Gene3D" id="2.60.40.1180">
    <property type="entry name" value="Golgi alpha-mannosidase II"/>
    <property type="match status" value="1"/>
</dbReference>
<dbReference type="EMBL" id="PHHA01000020">
    <property type="protein sequence ID" value="PJG84894.1"/>
    <property type="molecule type" value="Genomic_DNA"/>
</dbReference>
<comment type="similarity">
    <text evidence="1 2">Belongs to the glycosyl hydrolase 31 family.</text>
</comment>
<dbReference type="SUPFAM" id="SSF74650">
    <property type="entry name" value="Galactose mutarotase-like"/>
    <property type="match status" value="1"/>
</dbReference>
<dbReference type="GO" id="GO:0004553">
    <property type="term" value="F:hydrolase activity, hydrolyzing O-glycosyl compounds"/>
    <property type="evidence" value="ECO:0007669"/>
    <property type="project" value="InterPro"/>
</dbReference>
<dbReference type="Proteomes" id="UP000229329">
    <property type="component" value="Unassembled WGS sequence"/>
</dbReference>
<dbReference type="GO" id="GO:0030246">
    <property type="term" value="F:carbohydrate binding"/>
    <property type="evidence" value="ECO:0007669"/>
    <property type="project" value="InterPro"/>
</dbReference>
<dbReference type="Gene3D" id="3.20.20.80">
    <property type="entry name" value="Glycosidases"/>
    <property type="match status" value="1"/>
</dbReference>
<dbReference type="Gene3D" id="2.60.40.1760">
    <property type="entry name" value="glycosyl hydrolase (family 31)"/>
    <property type="match status" value="1"/>
</dbReference>
<dbReference type="PANTHER" id="PTHR46959:SF2">
    <property type="entry name" value="SULFOQUINOVOSIDASE"/>
    <property type="match status" value="1"/>
</dbReference>
<dbReference type="CDD" id="cd14752">
    <property type="entry name" value="GH31_N"/>
    <property type="match status" value="1"/>
</dbReference>
<dbReference type="Pfam" id="PF21365">
    <property type="entry name" value="Glyco_hydro_31_3rd"/>
    <property type="match status" value="1"/>
</dbReference>
<evidence type="ECO:0000313" key="5">
    <source>
        <dbReference type="EMBL" id="PJG84894.1"/>
    </source>
</evidence>
<dbReference type="OrthoDB" id="176168at2"/>
<dbReference type="PANTHER" id="PTHR46959">
    <property type="entry name" value="SULFOQUINOVOSIDASE"/>
    <property type="match status" value="1"/>
</dbReference>
<accession>A0A2M8S1B3</accession>
<evidence type="ECO:0000256" key="1">
    <source>
        <dbReference type="ARBA" id="ARBA00007806"/>
    </source>
</evidence>
<dbReference type="InterPro" id="IPR017853">
    <property type="entry name" value="GH"/>
</dbReference>
<dbReference type="RefSeq" id="WP_100289171.1">
    <property type="nucleotide sequence ID" value="NZ_PHHA01000020.1"/>
</dbReference>
<organism evidence="5 6">
    <name type="scientific">Conservatibacter flavescens</name>
    <dbReference type="NCBI Taxonomy" id="28161"/>
    <lineage>
        <taxon>Bacteria</taxon>
        <taxon>Pseudomonadati</taxon>
        <taxon>Pseudomonadota</taxon>
        <taxon>Gammaproteobacteria</taxon>
        <taxon>Pasteurellales</taxon>
        <taxon>Pasteurellaceae</taxon>
        <taxon>Conservatibacter</taxon>
    </lineage>
</organism>
<reference evidence="5 6" key="1">
    <citation type="submission" date="2017-11" db="EMBL/GenBank/DDBJ databases">
        <title>Reclassification of Bisgaard taxon 7 as Conservatibacter flavescens gen. nov., sp. nov.</title>
        <authorList>
            <person name="Christensen H."/>
        </authorList>
    </citation>
    <scope>NUCLEOTIDE SEQUENCE [LARGE SCALE GENOMIC DNA]</scope>
    <source>
        <strain evidence="5 6">7_4</strain>
    </source>
</reference>
<evidence type="ECO:0000259" key="4">
    <source>
        <dbReference type="Pfam" id="PF21365"/>
    </source>
</evidence>
<feature type="domain" description="Glycoside hydrolase family 31 TIM barrel" evidence="3">
    <location>
        <begin position="285"/>
        <end position="562"/>
    </location>
</feature>
<keyword evidence="6" id="KW-1185">Reference proteome</keyword>